<feature type="transmembrane region" description="Helical" evidence="1">
    <location>
        <begin position="37"/>
        <end position="55"/>
    </location>
</feature>
<dbReference type="EMBL" id="CP015079">
    <property type="protein sequence ID" value="ANH39046.1"/>
    <property type="molecule type" value="Genomic_DNA"/>
</dbReference>
<keyword evidence="1" id="KW-1133">Transmembrane helix</keyword>
<protein>
    <submittedName>
        <fullName evidence="2">Uncharacterized protein</fullName>
    </submittedName>
</protein>
<dbReference type="AlphaFoldDB" id="A0A1A9GLS5"/>
<dbReference type="KEGG" id="ndk:I601_2630"/>
<evidence type="ECO:0000313" key="2">
    <source>
        <dbReference type="EMBL" id="ANH39046.1"/>
    </source>
</evidence>
<keyword evidence="1" id="KW-0472">Membrane</keyword>
<sequence>MLGPLPRRHRSFVFSLLVLLGAAGGLVVVMAAPALPATVGLVAGAGAGALLALAADGSRPVARQVRVRR</sequence>
<gene>
    <name evidence="2" type="ORF">I601_2630</name>
</gene>
<reference evidence="2 3" key="1">
    <citation type="submission" date="2016-03" db="EMBL/GenBank/DDBJ databases">
        <title>Complete genome sequence of a soil Actinobacterium, Nocardioides dokdonensis FR1436.</title>
        <authorList>
            <person name="Kwon S.-K."/>
            <person name="Kim K."/>
            <person name="Kim J.F."/>
        </authorList>
    </citation>
    <scope>NUCLEOTIDE SEQUENCE [LARGE SCALE GENOMIC DNA]</scope>
    <source>
        <strain evidence="2 3">FR1436</strain>
    </source>
</reference>
<dbReference type="RefSeq" id="WP_068110406.1">
    <property type="nucleotide sequence ID" value="NZ_CP015079.1"/>
</dbReference>
<proteinExistence type="predicted"/>
<feature type="transmembrane region" description="Helical" evidence="1">
    <location>
        <begin position="12"/>
        <end position="31"/>
    </location>
</feature>
<name>A0A1A9GLS5_9ACTN</name>
<keyword evidence="3" id="KW-1185">Reference proteome</keyword>
<dbReference type="PATRIC" id="fig|1300347.3.peg.2622"/>
<organism evidence="2 3">
    <name type="scientific">Nocardioides dokdonensis FR1436</name>
    <dbReference type="NCBI Taxonomy" id="1300347"/>
    <lineage>
        <taxon>Bacteria</taxon>
        <taxon>Bacillati</taxon>
        <taxon>Actinomycetota</taxon>
        <taxon>Actinomycetes</taxon>
        <taxon>Propionibacteriales</taxon>
        <taxon>Nocardioidaceae</taxon>
        <taxon>Nocardioides</taxon>
    </lineage>
</organism>
<dbReference type="Proteomes" id="UP000077868">
    <property type="component" value="Chromosome"/>
</dbReference>
<evidence type="ECO:0000256" key="1">
    <source>
        <dbReference type="SAM" id="Phobius"/>
    </source>
</evidence>
<evidence type="ECO:0000313" key="3">
    <source>
        <dbReference type="Proteomes" id="UP000077868"/>
    </source>
</evidence>
<keyword evidence="1" id="KW-0812">Transmembrane</keyword>
<accession>A0A1A9GLS5</accession>
<dbReference type="STRING" id="1300347.I601_2630"/>